<evidence type="ECO:0000259" key="6">
    <source>
        <dbReference type="SMART" id="SM00474"/>
    </source>
</evidence>
<dbReference type="InterPro" id="IPR012337">
    <property type="entry name" value="RNaseH-like_sf"/>
</dbReference>
<evidence type="ECO:0000313" key="7">
    <source>
        <dbReference type="EMBL" id="CAG5086999.1"/>
    </source>
</evidence>
<evidence type="ECO:0000313" key="8">
    <source>
        <dbReference type="Proteomes" id="UP001158576"/>
    </source>
</evidence>
<dbReference type="SMART" id="SM00474">
    <property type="entry name" value="35EXOc"/>
    <property type="match status" value="1"/>
</dbReference>
<organism evidence="7 8">
    <name type="scientific">Oikopleura dioica</name>
    <name type="common">Tunicate</name>
    <dbReference type="NCBI Taxonomy" id="34765"/>
    <lineage>
        <taxon>Eukaryota</taxon>
        <taxon>Metazoa</taxon>
        <taxon>Chordata</taxon>
        <taxon>Tunicata</taxon>
        <taxon>Appendicularia</taxon>
        <taxon>Copelata</taxon>
        <taxon>Oikopleuridae</taxon>
        <taxon>Oikopleura</taxon>
    </lineage>
</organism>
<proteinExistence type="predicted"/>
<feature type="coiled-coil region" evidence="4">
    <location>
        <begin position="10"/>
        <end position="44"/>
    </location>
</feature>
<dbReference type="EMBL" id="OU015568">
    <property type="protein sequence ID" value="CAG5086999.1"/>
    <property type="molecule type" value="Genomic_DNA"/>
</dbReference>
<keyword evidence="1" id="KW-0540">Nuclease</keyword>
<dbReference type="Pfam" id="PF01612">
    <property type="entry name" value="DNA_pol_A_exo1"/>
    <property type="match status" value="1"/>
</dbReference>
<protein>
    <submittedName>
        <fullName evidence="7">Oidioi.mRNA.OKI2018_I69.PAR.g11433.t1.cds</fullName>
    </submittedName>
</protein>
<dbReference type="CDD" id="cd06141">
    <property type="entry name" value="WRN_exo"/>
    <property type="match status" value="1"/>
</dbReference>
<dbReference type="Proteomes" id="UP001158576">
    <property type="component" value="Chromosome PAR"/>
</dbReference>
<evidence type="ECO:0000256" key="3">
    <source>
        <dbReference type="ARBA" id="ARBA00022839"/>
    </source>
</evidence>
<keyword evidence="4" id="KW-0175">Coiled coil</keyword>
<feature type="region of interest" description="Disordered" evidence="5">
    <location>
        <begin position="618"/>
        <end position="641"/>
    </location>
</feature>
<sequence>MKTIHESSMMDNISINNTRLNEKYRKIEEKMEELENQKECEKKIYDVVFCVKVCALAEGEKCKTSLNPGDDMCDMDLECIEGICTSIDMELDETADDDYYDEYEDEESAEEIYSHCRGYCNYVGLDCEWVGKNKTALMQISVCTQVGIKCFLIRLSKVDIRVCYELMSFLRDEDVVKLGCGIDGDFKRLQEVDFVIFHPSTISFFDLRQIIPATKYQNGGLANLTRQILGRKLNKDYRVRCSNWEAEVLSEQQKTYAADDAVCALQILGKLMQELGESRVQYFVNEYKNTVFKAKAKPAKSNKEEAGKIGQNALEEKVKRRLETRDYGSDYFNPQSASVRKEPLYNNCVKLLAPDGEVLSITDKKKADWYVKKGLGELVEDTETSFIVKLKFEPSGRPNTDSEKYYVTEKENVCVVCNEKDGLLRKNVVPREYRKHFPIVMKCHVSHDVVLLCLRCHGRSNELDYLKRARIATKFDAPLGNADLAKAILEPKDRRNVRSGGNALIKSRNKLPEKRVKELESIIMKFFGAEEWNSELEQKASDLPVLAGNESDAQNFVQHGEKVVTSLMESGGIEEVKNFEVEWRQHFLDVMDPQFMPEGWNIYHNHERIEEKLDRERKRADGTYIKPDPPTERNEDGIYIE</sequence>
<dbReference type="InterPro" id="IPR002562">
    <property type="entry name" value="3'-5'_exonuclease_dom"/>
</dbReference>
<keyword evidence="3" id="KW-0269">Exonuclease</keyword>
<dbReference type="PANTHER" id="PTHR13620">
    <property type="entry name" value="3-5 EXONUCLEASE"/>
    <property type="match status" value="1"/>
</dbReference>
<feature type="domain" description="3'-5' exonuclease" evidence="6">
    <location>
        <begin position="100"/>
        <end position="276"/>
    </location>
</feature>
<evidence type="ECO:0000256" key="4">
    <source>
        <dbReference type="SAM" id="Coils"/>
    </source>
</evidence>
<gene>
    <name evidence="7" type="ORF">OKIOD_LOCUS2991</name>
</gene>
<keyword evidence="2" id="KW-0378">Hydrolase</keyword>
<accession>A0ABN7S0B4</accession>
<keyword evidence="8" id="KW-1185">Reference proteome</keyword>
<evidence type="ECO:0000256" key="1">
    <source>
        <dbReference type="ARBA" id="ARBA00022722"/>
    </source>
</evidence>
<dbReference type="Gene3D" id="3.30.420.10">
    <property type="entry name" value="Ribonuclease H-like superfamily/Ribonuclease H"/>
    <property type="match status" value="1"/>
</dbReference>
<dbReference type="PANTHER" id="PTHR13620:SF104">
    <property type="entry name" value="EXONUCLEASE 3'-5' DOMAIN-CONTAINING PROTEIN 2"/>
    <property type="match status" value="1"/>
</dbReference>
<name>A0ABN7S0B4_OIKDI</name>
<feature type="compositionally biased region" description="Basic and acidic residues" evidence="5">
    <location>
        <begin position="629"/>
        <end position="641"/>
    </location>
</feature>
<dbReference type="InterPro" id="IPR036397">
    <property type="entry name" value="RNaseH_sf"/>
</dbReference>
<dbReference type="SUPFAM" id="SSF53098">
    <property type="entry name" value="Ribonuclease H-like"/>
    <property type="match status" value="1"/>
</dbReference>
<dbReference type="InterPro" id="IPR051132">
    <property type="entry name" value="3-5_Exonuclease_domain"/>
</dbReference>
<evidence type="ECO:0000256" key="2">
    <source>
        <dbReference type="ARBA" id="ARBA00022801"/>
    </source>
</evidence>
<reference evidence="7 8" key="1">
    <citation type="submission" date="2021-04" db="EMBL/GenBank/DDBJ databases">
        <authorList>
            <person name="Bliznina A."/>
        </authorList>
    </citation>
    <scope>NUCLEOTIDE SEQUENCE [LARGE SCALE GENOMIC DNA]</scope>
</reference>
<evidence type="ECO:0000256" key="5">
    <source>
        <dbReference type="SAM" id="MobiDB-lite"/>
    </source>
</evidence>